<feature type="compositionally biased region" description="Pro residues" evidence="1">
    <location>
        <begin position="52"/>
        <end position="64"/>
    </location>
</feature>
<protein>
    <submittedName>
        <fullName evidence="3">Uncharacterized protein</fullName>
    </submittedName>
</protein>
<keyword evidence="2" id="KW-0732">Signal</keyword>
<evidence type="ECO:0000313" key="3">
    <source>
        <dbReference type="EMBL" id="GEP07656.1"/>
    </source>
</evidence>
<evidence type="ECO:0000313" key="5">
    <source>
        <dbReference type="Proteomes" id="UP000321960"/>
    </source>
</evidence>
<name>A0A512JCG2_9HYPH</name>
<comment type="caution">
    <text evidence="3">The sequence shown here is derived from an EMBL/GenBank/DDBJ whole genome shotgun (WGS) entry which is preliminary data.</text>
</comment>
<proteinExistence type="predicted"/>
<dbReference type="Proteomes" id="UP001156856">
    <property type="component" value="Unassembled WGS sequence"/>
</dbReference>
<dbReference type="AlphaFoldDB" id="A0A512JCG2"/>
<dbReference type="EMBL" id="BSPK01000093">
    <property type="protein sequence ID" value="GLS66131.1"/>
    <property type="molecule type" value="Genomic_DNA"/>
</dbReference>
<evidence type="ECO:0000256" key="2">
    <source>
        <dbReference type="SAM" id="SignalP"/>
    </source>
</evidence>
<evidence type="ECO:0000313" key="6">
    <source>
        <dbReference type="Proteomes" id="UP001156856"/>
    </source>
</evidence>
<accession>A0A512JCG2</accession>
<reference evidence="4" key="1">
    <citation type="journal article" date="2014" name="Int. J. Syst. Evol. Microbiol.">
        <title>Complete genome of a new Firmicutes species belonging to the dominant human colonic microbiota ('Ruminococcus bicirculans') reveals two chromosomes and a selective capacity to utilize plant glucans.</title>
        <authorList>
            <consortium name="NISC Comparative Sequencing Program"/>
            <person name="Wegmann U."/>
            <person name="Louis P."/>
            <person name="Goesmann A."/>
            <person name="Henrissat B."/>
            <person name="Duncan S.H."/>
            <person name="Flint H.J."/>
        </authorList>
    </citation>
    <scope>NUCLEOTIDE SEQUENCE</scope>
    <source>
        <strain evidence="4">NBRC 107715</strain>
    </source>
</reference>
<gene>
    <name evidence="4" type="ORF">GCM10007888_45130</name>
    <name evidence="3" type="ORF">MOX02_56940</name>
</gene>
<feature type="chain" id="PRO_5021784422" evidence="2">
    <location>
        <begin position="36"/>
        <end position="257"/>
    </location>
</feature>
<dbReference type="Proteomes" id="UP000321960">
    <property type="component" value="Unassembled WGS sequence"/>
</dbReference>
<reference evidence="6" key="2">
    <citation type="journal article" date="2019" name="Int. J. Syst. Evol. Microbiol.">
        <title>The Global Catalogue of Microorganisms (GCM) 10K type strain sequencing project: providing services to taxonomists for standard genome sequencing and annotation.</title>
        <authorList>
            <consortium name="The Broad Institute Genomics Platform"/>
            <consortium name="The Broad Institute Genome Sequencing Center for Infectious Disease"/>
            <person name="Wu L."/>
            <person name="Ma J."/>
        </authorList>
    </citation>
    <scope>NUCLEOTIDE SEQUENCE [LARGE SCALE GENOMIC DNA]</scope>
    <source>
        <strain evidence="6">NBRC 107715</strain>
    </source>
</reference>
<feature type="signal peptide" evidence="2">
    <location>
        <begin position="1"/>
        <end position="35"/>
    </location>
</feature>
<organism evidence="3 5">
    <name type="scientific">Methylobacterium oxalidis</name>
    <dbReference type="NCBI Taxonomy" id="944322"/>
    <lineage>
        <taxon>Bacteria</taxon>
        <taxon>Pseudomonadati</taxon>
        <taxon>Pseudomonadota</taxon>
        <taxon>Alphaproteobacteria</taxon>
        <taxon>Hyphomicrobiales</taxon>
        <taxon>Methylobacteriaceae</taxon>
        <taxon>Methylobacterium</taxon>
    </lineage>
</organism>
<reference evidence="4" key="4">
    <citation type="submission" date="2023-01" db="EMBL/GenBank/DDBJ databases">
        <title>Draft genome sequence of Methylobacterium oxalidis strain NBRC 107715.</title>
        <authorList>
            <person name="Sun Q."/>
            <person name="Mori K."/>
        </authorList>
    </citation>
    <scope>NUCLEOTIDE SEQUENCE</scope>
    <source>
        <strain evidence="4">NBRC 107715</strain>
    </source>
</reference>
<dbReference type="EMBL" id="BJZU01000171">
    <property type="protein sequence ID" value="GEP07656.1"/>
    <property type="molecule type" value="Genomic_DNA"/>
</dbReference>
<evidence type="ECO:0000256" key="1">
    <source>
        <dbReference type="SAM" id="MobiDB-lite"/>
    </source>
</evidence>
<sequence>MGAPMLLNQTSFVRRGLFAFTSTFLVLGTAVQVQAADEGGLGGLFQQLFSPQPAPASQPAPAAQPPAYGGTYGGDAAAGYGYGRREWRQSARRRQLRDAQALVRPKVRYAALPKPEKVKAATEKPKASEAQAALWRYAGNPNAALMHDSTLRKGDIVITTNGPKVFTGKTEERHTAGDFEPVSRSSAVDRKTRTLLAAMVAPHGALPADEARKAMAKLRRPSEPADVPAAVQAQASGLRVVYPSAAQPAVKVSLQGQ</sequence>
<feature type="region of interest" description="Disordered" evidence="1">
    <location>
        <begin position="50"/>
        <end position="69"/>
    </location>
</feature>
<keyword evidence="6" id="KW-1185">Reference proteome</keyword>
<evidence type="ECO:0000313" key="4">
    <source>
        <dbReference type="EMBL" id="GLS66131.1"/>
    </source>
</evidence>
<reference evidence="3 5" key="3">
    <citation type="submission" date="2019-07" db="EMBL/GenBank/DDBJ databases">
        <title>Whole genome shotgun sequence of Methylobacterium oxalidis NBRC 107715.</title>
        <authorList>
            <person name="Hosoyama A."/>
            <person name="Uohara A."/>
            <person name="Ohji S."/>
            <person name="Ichikawa N."/>
        </authorList>
    </citation>
    <scope>NUCLEOTIDE SEQUENCE [LARGE SCALE GENOMIC DNA]</scope>
    <source>
        <strain evidence="3 5">NBRC 107715</strain>
    </source>
</reference>